<dbReference type="EMBL" id="PIXR01002016">
    <property type="protein sequence ID" value="TBT99456.1"/>
    <property type="molecule type" value="Genomic_DNA"/>
</dbReference>
<feature type="transmembrane region" description="Helical" evidence="19">
    <location>
        <begin position="44"/>
        <end position="65"/>
    </location>
</feature>
<protein>
    <recommendedName>
        <fullName evidence="6">UDP-N-acetylglucosamine--dolichyl-phosphate N-acetylglucosaminephosphotransferase</fullName>
        <ecNumber evidence="5">2.7.8.15</ecNumber>
    </recommendedName>
    <alternativeName>
        <fullName evidence="15">GlcNAc-1-P transferase</fullName>
    </alternativeName>
    <alternativeName>
        <fullName evidence="16">N-acetylglucosamine-1-phosphate transferase</fullName>
    </alternativeName>
</protein>
<comment type="catalytic activity">
    <reaction evidence="18">
        <text>a di-trans,poly-cis-dolichyl phosphate + UDP-N-acetyl-alpha-D-glucosamine = an N-acetyl-alpha-D-glucosaminyl-diphospho-di-trans,poly-cis-dolichol + UMP</text>
        <dbReference type="Rhea" id="RHEA:13289"/>
        <dbReference type="Rhea" id="RHEA-COMP:19498"/>
        <dbReference type="Rhea" id="RHEA-COMP:19507"/>
        <dbReference type="ChEBI" id="CHEBI:57683"/>
        <dbReference type="ChEBI" id="CHEBI:57705"/>
        <dbReference type="ChEBI" id="CHEBI:57865"/>
        <dbReference type="ChEBI" id="CHEBI:58427"/>
        <dbReference type="EC" id="2.7.8.15"/>
    </reaction>
    <physiologicalReaction direction="left-to-right" evidence="18">
        <dbReference type="Rhea" id="RHEA:13290"/>
    </physiologicalReaction>
</comment>
<dbReference type="Pfam" id="PF00953">
    <property type="entry name" value="Glycos_transf_4"/>
    <property type="match status" value="1"/>
</dbReference>
<comment type="cofactor">
    <cofactor evidence="1">
        <name>Mg(2+)</name>
        <dbReference type="ChEBI" id="CHEBI:18420"/>
    </cofactor>
</comment>
<evidence type="ECO:0000256" key="6">
    <source>
        <dbReference type="ARBA" id="ARBA00017659"/>
    </source>
</evidence>
<dbReference type="EMBL" id="PITI01000265">
    <property type="protein sequence ID" value="TBU07507.1"/>
    <property type="molecule type" value="Genomic_DNA"/>
</dbReference>
<accession>A0A4Q9LHQ3</accession>
<evidence type="ECO:0000256" key="18">
    <source>
        <dbReference type="ARBA" id="ARBA00045078"/>
    </source>
</evidence>
<evidence type="ECO:0000256" key="10">
    <source>
        <dbReference type="ARBA" id="ARBA00022723"/>
    </source>
</evidence>
<evidence type="ECO:0000313" key="22">
    <source>
        <dbReference type="Proteomes" id="UP000291404"/>
    </source>
</evidence>
<keyword evidence="9 19" id="KW-0812">Transmembrane</keyword>
<dbReference type="GO" id="GO:0006488">
    <property type="term" value="P:dolichol-linked oligosaccharide biosynthetic process"/>
    <property type="evidence" value="ECO:0007669"/>
    <property type="project" value="InterPro"/>
</dbReference>
<evidence type="ECO:0000256" key="2">
    <source>
        <dbReference type="ARBA" id="ARBA00004477"/>
    </source>
</evidence>
<comment type="subcellular location">
    <subcellularLocation>
        <location evidence="2">Endoplasmic reticulum membrane</location>
        <topology evidence="2">Multi-pass membrane protein</topology>
    </subcellularLocation>
</comment>
<dbReference type="EC" id="2.7.8.15" evidence="5"/>
<dbReference type="PANTHER" id="PTHR10571">
    <property type="entry name" value="UDP-N-ACETYLGLUCOSAMINE--DOLICHYL-PHOSPHATE N-ACETYLGLUCOSAMINEPHOSPHOTRANSFERASE"/>
    <property type="match status" value="1"/>
</dbReference>
<feature type="transmembrane region" description="Helical" evidence="19">
    <location>
        <begin position="209"/>
        <end position="230"/>
    </location>
</feature>
<dbReference type="Proteomes" id="UP000293045">
    <property type="component" value="Unassembled WGS sequence"/>
</dbReference>
<keyword evidence="13 19" id="KW-1133">Transmembrane helix</keyword>
<keyword evidence="22" id="KW-1185">Reference proteome</keyword>
<keyword evidence="10" id="KW-0479">Metal-binding</keyword>
<proteinExistence type="inferred from homology"/>
<evidence type="ECO:0000256" key="11">
    <source>
        <dbReference type="ARBA" id="ARBA00022824"/>
    </source>
</evidence>
<comment type="similarity">
    <text evidence="4">Belongs to the glycosyltransferase 4 family.</text>
</comment>
<keyword evidence="12" id="KW-0460">Magnesium</keyword>
<dbReference type="VEuPathDB" id="MicrosporidiaDB:CWI39_2016p0010"/>
<feature type="transmembrane region" description="Helical" evidence="19">
    <location>
        <begin position="159"/>
        <end position="177"/>
    </location>
</feature>
<evidence type="ECO:0000313" key="21">
    <source>
        <dbReference type="EMBL" id="TBU07507.1"/>
    </source>
</evidence>
<name>A0A4Q9LHQ3_9MICR</name>
<dbReference type="GO" id="GO:0016757">
    <property type="term" value="F:glycosyltransferase activity"/>
    <property type="evidence" value="ECO:0007669"/>
    <property type="project" value="UniProtKB-KW"/>
</dbReference>
<sequence length="332" mass="37565">MLVFVSTTLLSYYTASFLISYLSKRLKITGIDCHKKDKPVITEGLGVGSGLSFCVSLLLLMIIYKNTGKEYMNYYGICSTLLFTLILGFMDDLIDLEWRYKLVVPAVMMIPTLLLYNDSTYVILPLFGLIDLGSLYYIYMILVGIFSTNCINILSGINGLEVVQVMILSIFLFFDGVLSRDIFMVRCASCLFFSSLPLYFKNKYPAKVFVGDSFCYFGGMAISCVCILGHSTRTLFFLLGIQICNFVISLPQLLKIIPCPRHRMPDFDGEKLIASKWNKKNINLTLLNVILCLVGSMEEDKLCNLIGGLQFLWCVFVIFVKYSFFVKVVPLI</sequence>
<evidence type="ECO:0000256" key="19">
    <source>
        <dbReference type="SAM" id="Phobius"/>
    </source>
</evidence>
<dbReference type="CDD" id="cd06855">
    <property type="entry name" value="GT_GPT_euk"/>
    <property type="match status" value="1"/>
</dbReference>
<evidence type="ECO:0000256" key="9">
    <source>
        <dbReference type="ARBA" id="ARBA00022692"/>
    </source>
</evidence>
<feature type="transmembrane region" description="Helical" evidence="19">
    <location>
        <begin position="309"/>
        <end position="329"/>
    </location>
</feature>
<comment type="caution">
    <text evidence="21">The sequence shown here is derived from an EMBL/GenBank/DDBJ whole genome shotgun (WGS) entry which is preliminary data.</text>
</comment>
<reference evidence="22 23" key="1">
    <citation type="submission" date="2017-12" db="EMBL/GenBank/DDBJ databases">
        <authorList>
            <person name="Pombert J.-F."/>
            <person name="Haag K.L."/>
            <person name="Ebert D."/>
        </authorList>
    </citation>
    <scope>NUCLEOTIDE SEQUENCE [LARGE SCALE GENOMIC DNA]</scope>
    <source>
        <strain evidence="21">BE-OM-2</strain>
        <strain evidence="20">IL-BN-2</strain>
    </source>
</reference>
<dbReference type="Proteomes" id="UP000291404">
    <property type="component" value="Unassembled WGS sequence"/>
</dbReference>
<evidence type="ECO:0000256" key="7">
    <source>
        <dbReference type="ARBA" id="ARBA00022676"/>
    </source>
</evidence>
<keyword evidence="8 21" id="KW-0808">Transferase</keyword>
<evidence type="ECO:0000256" key="5">
    <source>
        <dbReference type="ARBA" id="ARBA00013225"/>
    </source>
</evidence>
<evidence type="ECO:0000256" key="16">
    <source>
        <dbReference type="ARBA" id="ARBA00033238"/>
    </source>
</evidence>
<evidence type="ECO:0000313" key="20">
    <source>
        <dbReference type="EMBL" id="TBT99456.1"/>
    </source>
</evidence>
<evidence type="ECO:0000256" key="17">
    <source>
        <dbReference type="ARBA" id="ARBA00044717"/>
    </source>
</evidence>
<evidence type="ECO:0000256" key="4">
    <source>
        <dbReference type="ARBA" id="ARBA00009317"/>
    </source>
</evidence>
<feature type="transmembrane region" description="Helical" evidence="19">
    <location>
        <begin position="6"/>
        <end position="23"/>
    </location>
</feature>
<evidence type="ECO:0000256" key="13">
    <source>
        <dbReference type="ARBA" id="ARBA00022989"/>
    </source>
</evidence>
<comment type="pathway">
    <text evidence="3">Protein modification; protein glycosylation.</text>
</comment>
<dbReference type="STRING" id="148818.A0A4Q9LHQ3"/>
<evidence type="ECO:0000256" key="14">
    <source>
        <dbReference type="ARBA" id="ARBA00023136"/>
    </source>
</evidence>
<evidence type="ECO:0000256" key="8">
    <source>
        <dbReference type="ARBA" id="ARBA00022679"/>
    </source>
</evidence>
<organism evidence="21 22">
    <name type="scientific">Hamiltosporidium magnivora</name>
    <dbReference type="NCBI Taxonomy" id="148818"/>
    <lineage>
        <taxon>Eukaryota</taxon>
        <taxon>Fungi</taxon>
        <taxon>Fungi incertae sedis</taxon>
        <taxon>Microsporidia</taxon>
        <taxon>Dubosqiidae</taxon>
        <taxon>Hamiltosporidium</taxon>
    </lineage>
</organism>
<keyword evidence="14 19" id="KW-0472">Membrane</keyword>
<dbReference type="PANTHER" id="PTHR10571:SF0">
    <property type="entry name" value="UDP-N-ACETYLGLUCOSAMINE--DOLICHYL-PHOSPHATE N-ACETYLGLUCOSAMINEPHOSPHOTRANSFERASE"/>
    <property type="match status" value="1"/>
</dbReference>
<dbReference type="GO" id="GO:0003975">
    <property type="term" value="F:UDP-N-acetylglucosamine-dolichyl-phosphate N-acetylglucosaminephosphotransferase activity"/>
    <property type="evidence" value="ECO:0007669"/>
    <property type="project" value="UniProtKB-EC"/>
</dbReference>
<dbReference type="GO" id="GO:0046872">
    <property type="term" value="F:metal ion binding"/>
    <property type="evidence" value="ECO:0007669"/>
    <property type="project" value="UniProtKB-KW"/>
</dbReference>
<dbReference type="GO" id="GO:0005789">
    <property type="term" value="C:endoplasmic reticulum membrane"/>
    <property type="evidence" value="ECO:0007669"/>
    <property type="project" value="UniProtKB-SubCell"/>
</dbReference>
<evidence type="ECO:0000256" key="1">
    <source>
        <dbReference type="ARBA" id="ARBA00001946"/>
    </source>
</evidence>
<keyword evidence="11" id="KW-0256">Endoplasmic reticulum</keyword>
<feature type="transmembrane region" description="Helical" evidence="19">
    <location>
        <begin position="71"/>
        <end position="90"/>
    </location>
</feature>
<feature type="transmembrane region" description="Helical" evidence="19">
    <location>
        <begin position="236"/>
        <end position="254"/>
    </location>
</feature>
<comment type="function">
    <text evidence="17">UDP-N-acetylglucosamine--dolichyl-phosphate N-acetylglucosaminephosphotransferase that operates in the biosynthetic pathway of dolichol-linked oligosaccharides, the glycan precursors employed in protein asparagine (N)-glycosylation. The assembly of dolichol-linked oligosaccharides begins on the cytosolic side of the endoplasmic reticulum membrane and finishes in its lumen. The sequential addition of sugars to dolichol pyrophosphate produces dolichol-linked oligosaccharides containing fourteen sugars, including two GlcNAcs, nine mannoses and three glucoses. Once assembled, the oligosaccharide is transferred from the lipid to nascent proteins by oligosaccharyltransferases. Catalyzes the initial step of dolichol-linked oligosaccharide biosynthesis, transfering GlcNAc-1-P from cytosolic UDP-GlcNAc onto the carrier lipid dolichyl phosphate (P-dolichol), yielding GlcNAc-P-P-dolichol embedded in the cytoplasmic leaflet of the endoplasmic reticulum membrane.</text>
</comment>
<evidence type="ECO:0000313" key="23">
    <source>
        <dbReference type="Proteomes" id="UP000293045"/>
    </source>
</evidence>
<evidence type="ECO:0000256" key="3">
    <source>
        <dbReference type="ARBA" id="ARBA00004922"/>
    </source>
</evidence>
<evidence type="ECO:0000256" key="12">
    <source>
        <dbReference type="ARBA" id="ARBA00022842"/>
    </source>
</evidence>
<dbReference type="AlphaFoldDB" id="A0A4Q9LHQ3"/>
<keyword evidence="7" id="KW-0328">Glycosyltransferase</keyword>
<dbReference type="InterPro" id="IPR033895">
    <property type="entry name" value="GPT"/>
</dbReference>
<gene>
    <name evidence="21" type="ORF">CWI36_0265p0030</name>
    <name evidence="20" type="ORF">CWI39_2016p0010</name>
</gene>
<dbReference type="VEuPathDB" id="MicrosporidiaDB:CWI36_0265p0030"/>
<dbReference type="UniPathway" id="UPA00378"/>
<dbReference type="InterPro" id="IPR000715">
    <property type="entry name" value="Glycosyl_transferase_4"/>
</dbReference>
<evidence type="ECO:0000256" key="15">
    <source>
        <dbReference type="ARBA" id="ARBA00029567"/>
    </source>
</evidence>